<keyword evidence="5 6" id="KW-0472">Membrane</keyword>
<evidence type="ECO:0000313" key="8">
    <source>
        <dbReference type="EMBL" id="GAG27811.1"/>
    </source>
</evidence>
<organism evidence="8">
    <name type="scientific">marine sediment metagenome</name>
    <dbReference type="NCBI Taxonomy" id="412755"/>
    <lineage>
        <taxon>unclassified sequences</taxon>
        <taxon>metagenomes</taxon>
        <taxon>ecological metagenomes</taxon>
    </lineage>
</organism>
<name>X0XSF6_9ZZZZ</name>
<accession>X0XSF6</accession>
<keyword evidence="4 6" id="KW-1133">Transmembrane helix</keyword>
<protein>
    <recommendedName>
        <fullName evidence="7">Type II secretion system protein GspF domain-containing protein</fullName>
    </recommendedName>
</protein>
<feature type="domain" description="Type II secretion system protein GspF" evidence="7">
    <location>
        <begin position="66"/>
        <end position="190"/>
    </location>
</feature>
<evidence type="ECO:0000256" key="1">
    <source>
        <dbReference type="ARBA" id="ARBA00004651"/>
    </source>
</evidence>
<keyword evidence="2" id="KW-1003">Cell membrane</keyword>
<keyword evidence="3 6" id="KW-0812">Transmembrane</keyword>
<comment type="caution">
    <text evidence="8">The sequence shown here is derived from an EMBL/GenBank/DDBJ whole genome shotgun (WGS) entry which is preliminary data.</text>
</comment>
<dbReference type="PANTHER" id="PTHR35007">
    <property type="entry name" value="INTEGRAL MEMBRANE PROTEIN-RELATED"/>
    <property type="match status" value="1"/>
</dbReference>
<evidence type="ECO:0000256" key="5">
    <source>
        <dbReference type="ARBA" id="ARBA00023136"/>
    </source>
</evidence>
<evidence type="ECO:0000256" key="3">
    <source>
        <dbReference type="ARBA" id="ARBA00022692"/>
    </source>
</evidence>
<dbReference type="Pfam" id="PF00482">
    <property type="entry name" value="T2SSF"/>
    <property type="match status" value="1"/>
</dbReference>
<reference evidence="8" key="1">
    <citation type="journal article" date="2014" name="Front. Microbiol.">
        <title>High frequency of phylogenetically diverse reductive dehalogenase-homologous genes in deep subseafloor sedimentary metagenomes.</title>
        <authorList>
            <person name="Kawai M."/>
            <person name="Futagami T."/>
            <person name="Toyoda A."/>
            <person name="Takaki Y."/>
            <person name="Nishi S."/>
            <person name="Hori S."/>
            <person name="Arai W."/>
            <person name="Tsubouchi T."/>
            <person name="Morono Y."/>
            <person name="Uchiyama I."/>
            <person name="Ito T."/>
            <person name="Fujiyama A."/>
            <person name="Inagaki F."/>
            <person name="Takami H."/>
        </authorList>
    </citation>
    <scope>NUCLEOTIDE SEQUENCE</scope>
    <source>
        <strain evidence="8">Expedition CK06-06</strain>
    </source>
</reference>
<proteinExistence type="predicted"/>
<dbReference type="InterPro" id="IPR018076">
    <property type="entry name" value="T2SS_GspF_dom"/>
</dbReference>
<evidence type="ECO:0000256" key="6">
    <source>
        <dbReference type="SAM" id="Phobius"/>
    </source>
</evidence>
<evidence type="ECO:0000256" key="2">
    <source>
        <dbReference type="ARBA" id="ARBA00022475"/>
    </source>
</evidence>
<sequence length="203" mass="21807">MWAVSTGLFVGLAIVALAALGGVSGQGFLGLLVMGMIGFMLPRFWLRSAVGSRQKKIVKNLPDAMDLITTCVEAGLGLDAALAKVSGQMKGPLAKEISQMLLEVGMGRLRRDALSDLGQRTGVQELISFVNAVIQAEQLGVSIGHVLKVQSDQMRTHRRQRAEKLAHEAPIKMMFPLVLCIFPAFLLVILGPAVIRIGETMMG</sequence>
<evidence type="ECO:0000256" key="4">
    <source>
        <dbReference type="ARBA" id="ARBA00022989"/>
    </source>
</evidence>
<comment type="subcellular location">
    <subcellularLocation>
        <location evidence="1">Cell membrane</location>
        <topology evidence="1">Multi-pass membrane protein</topology>
    </subcellularLocation>
</comment>
<feature type="transmembrane region" description="Helical" evidence="6">
    <location>
        <begin position="28"/>
        <end position="46"/>
    </location>
</feature>
<dbReference type="EMBL" id="BARS01033724">
    <property type="protein sequence ID" value="GAG27811.1"/>
    <property type="molecule type" value="Genomic_DNA"/>
</dbReference>
<dbReference type="GO" id="GO:0005886">
    <property type="term" value="C:plasma membrane"/>
    <property type="evidence" value="ECO:0007669"/>
    <property type="project" value="UniProtKB-SubCell"/>
</dbReference>
<evidence type="ECO:0000259" key="7">
    <source>
        <dbReference type="Pfam" id="PF00482"/>
    </source>
</evidence>
<dbReference type="PANTHER" id="PTHR35007:SF2">
    <property type="entry name" value="PILUS ASSEMBLE PROTEIN"/>
    <property type="match status" value="1"/>
</dbReference>
<feature type="transmembrane region" description="Helical" evidence="6">
    <location>
        <begin position="174"/>
        <end position="195"/>
    </location>
</feature>
<dbReference type="AlphaFoldDB" id="X0XSF6"/>
<gene>
    <name evidence="8" type="ORF">S01H1_52189</name>
</gene>